<protein>
    <submittedName>
        <fullName evidence="1">Uncharacterized protein</fullName>
    </submittedName>
</protein>
<proteinExistence type="predicted"/>
<gene>
    <name evidence="1" type="ORF">ACFOY2_05480</name>
</gene>
<sequence>MSLDFATFAIVVRDGRVVDAAPIARWAVGKPEQRVADHFRSKGAEFVPLP</sequence>
<evidence type="ECO:0000313" key="2">
    <source>
        <dbReference type="Proteomes" id="UP001595851"/>
    </source>
</evidence>
<dbReference type="EMBL" id="JBHSBI010000002">
    <property type="protein sequence ID" value="MFC4006662.1"/>
    <property type="molecule type" value="Genomic_DNA"/>
</dbReference>
<keyword evidence="2" id="KW-1185">Reference proteome</keyword>
<comment type="caution">
    <text evidence="1">The sequence shown here is derived from an EMBL/GenBank/DDBJ whole genome shotgun (WGS) entry which is preliminary data.</text>
</comment>
<reference evidence="2" key="1">
    <citation type="journal article" date="2019" name="Int. J. Syst. Evol. Microbiol.">
        <title>The Global Catalogue of Microorganisms (GCM) 10K type strain sequencing project: providing services to taxonomists for standard genome sequencing and annotation.</title>
        <authorList>
            <consortium name="The Broad Institute Genomics Platform"/>
            <consortium name="The Broad Institute Genome Sequencing Center for Infectious Disease"/>
            <person name="Wu L."/>
            <person name="Ma J."/>
        </authorList>
    </citation>
    <scope>NUCLEOTIDE SEQUENCE [LARGE SCALE GENOMIC DNA]</scope>
    <source>
        <strain evidence="2">TBRC 1276</strain>
    </source>
</reference>
<evidence type="ECO:0000313" key="1">
    <source>
        <dbReference type="EMBL" id="MFC4006662.1"/>
    </source>
</evidence>
<organism evidence="1 2">
    <name type="scientific">Nonomuraea purpurea</name>
    <dbReference type="NCBI Taxonomy" id="1849276"/>
    <lineage>
        <taxon>Bacteria</taxon>
        <taxon>Bacillati</taxon>
        <taxon>Actinomycetota</taxon>
        <taxon>Actinomycetes</taxon>
        <taxon>Streptosporangiales</taxon>
        <taxon>Streptosporangiaceae</taxon>
        <taxon>Nonomuraea</taxon>
    </lineage>
</organism>
<dbReference type="RefSeq" id="WP_379526801.1">
    <property type="nucleotide sequence ID" value="NZ_JBHSBI010000002.1"/>
</dbReference>
<name>A0ABV8FY31_9ACTN</name>
<accession>A0ABV8FY31</accession>
<dbReference type="Proteomes" id="UP001595851">
    <property type="component" value="Unassembled WGS sequence"/>
</dbReference>